<keyword evidence="4" id="KW-1185">Reference proteome</keyword>
<feature type="compositionally biased region" description="Basic and acidic residues" evidence="1">
    <location>
        <begin position="41"/>
        <end position="51"/>
    </location>
</feature>
<keyword evidence="2" id="KW-0812">Transmembrane</keyword>
<evidence type="ECO:0000256" key="1">
    <source>
        <dbReference type="SAM" id="MobiDB-lite"/>
    </source>
</evidence>
<gene>
    <name evidence="3" type="ORF">K431DRAFT_295832</name>
</gene>
<dbReference type="Proteomes" id="UP000799441">
    <property type="component" value="Unassembled WGS sequence"/>
</dbReference>
<evidence type="ECO:0000256" key="2">
    <source>
        <dbReference type="SAM" id="Phobius"/>
    </source>
</evidence>
<dbReference type="EMBL" id="MU003808">
    <property type="protein sequence ID" value="KAF2719690.1"/>
    <property type="molecule type" value="Genomic_DNA"/>
</dbReference>
<comment type="caution">
    <text evidence="3">The sequence shown here is derived from an EMBL/GenBank/DDBJ whole genome shotgun (WGS) entry which is preliminary data.</text>
</comment>
<proteinExistence type="predicted"/>
<name>A0A9P4Q513_9PEZI</name>
<evidence type="ECO:0000313" key="4">
    <source>
        <dbReference type="Proteomes" id="UP000799441"/>
    </source>
</evidence>
<feature type="compositionally biased region" description="Low complexity" evidence="1">
    <location>
        <begin position="23"/>
        <end position="34"/>
    </location>
</feature>
<dbReference type="AlphaFoldDB" id="A0A9P4Q513"/>
<feature type="region of interest" description="Disordered" evidence="1">
    <location>
        <begin position="23"/>
        <end position="51"/>
    </location>
</feature>
<evidence type="ECO:0000313" key="3">
    <source>
        <dbReference type="EMBL" id="KAF2719690.1"/>
    </source>
</evidence>
<reference evidence="3" key="1">
    <citation type="journal article" date="2020" name="Stud. Mycol.">
        <title>101 Dothideomycetes genomes: a test case for predicting lifestyles and emergence of pathogens.</title>
        <authorList>
            <person name="Haridas S."/>
            <person name="Albert R."/>
            <person name="Binder M."/>
            <person name="Bloem J."/>
            <person name="Labutti K."/>
            <person name="Salamov A."/>
            <person name="Andreopoulos B."/>
            <person name="Baker S."/>
            <person name="Barry K."/>
            <person name="Bills G."/>
            <person name="Bluhm B."/>
            <person name="Cannon C."/>
            <person name="Castanera R."/>
            <person name="Culley D."/>
            <person name="Daum C."/>
            <person name="Ezra D."/>
            <person name="Gonzalez J."/>
            <person name="Henrissat B."/>
            <person name="Kuo A."/>
            <person name="Liang C."/>
            <person name="Lipzen A."/>
            <person name="Lutzoni F."/>
            <person name="Magnuson J."/>
            <person name="Mondo S."/>
            <person name="Nolan M."/>
            <person name="Ohm R."/>
            <person name="Pangilinan J."/>
            <person name="Park H.-J."/>
            <person name="Ramirez L."/>
            <person name="Alfaro M."/>
            <person name="Sun H."/>
            <person name="Tritt A."/>
            <person name="Yoshinaga Y."/>
            <person name="Zwiers L.-H."/>
            <person name="Turgeon B."/>
            <person name="Goodwin S."/>
            <person name="Spatafora J."/>
            <person name="Crous P."/>
            <person name="Grigoriev I."/>
        </authorList>
    </citation>
    <scope>NUCLEOTIDE SEQUENCE</scope>
    <source>
        <strain evidence="3">CBS 116435</strain>
    </source>
</reference>
<organism evidence="3 4">
    <name type="scientific">Polychaeton citri CBS 116435</name>
    <dbReference type="NCBI Taxonomy" id="1314669"/>
    <lineage>
        <taxon>Eukaryota</taxon>
        <taxon>Fungi</taxon>
        <taxon>Dikarya</taxon>
        <taxon>Ascomycota</taxon>
        <taxon>Pezizomycotina</taxon>
        <taxon>Dothideomycetes</taxon>
        <taxon>Dothideomycetidae</taxon>
        <taxon>Capnodiales</taxon>
        <taxon>Capnodiaceae</taxon>
        <taxon>Polychaeton</taxon>
    </lineage>
</organism>
<sequence>MSCEWSRARAMLGRRQDTAVVLSSDSSLSNNENEAFLPKTMHGEEKEQSSPSRFNRERSLWILLTLFSSVLIVLCLLVLAKGDKSAIYGSGFVTDLQIAKSAIHLKEIDFHGGITVNASGDFELLLIRPRRGLWGNPREQWTLHGIGWWETTSLLILWKCHLFEAQCPSRTENIS</sequence>
<feature type="transmembrane region" description="Helical" evidence="2">
    <location>
        <begin position="60"/>
        <end position="80"/>
    </location>
</feature>
<keyword evidence="2" id="KW-1133">Transmembrane helix</keyword>
<protein>
    <submittedName>
        <fullName evidence="3">Uncharacterized protein</fullName>
    </submittedName>
</protein>
<accession>A0A9P4Q513</accession>
<keyword evidence="2" id="KW-0472">Membrane</keyword>